<keyword evidence="18" id="KW-1185">Reference proteome</keyword>
<dbReference type="InterPro" id="IPR038377">
    <property type="entry name" value="Na/Glc_symporter_sf"/>
</dbReference>
<dbReference type="Gene3D" id="1.10.287.130">
    <property type="match status" value="1"/>
</dbReference>
<dbReference type="PANTHER" id="PTHR43065:SF10">
    <property type="entry name" value="PEROXIDE STRESS-ACTIVATED HISTIDINE KINASE MAK3"/>
    <property type="match status" value="1"/>
</dbReference>
<dbReference type="Gene3D" id="3.30.450.20">
    <property type="entry name" value="PAS domain"/>
    <property type="match status" value="1"/>
</dbReference>
<evidence type="ECO:0000259" key="15">
    <source>
        <dbReference type="PROSITE" id="PS50109"/>
    </source>
</evidence>
<evidence type="ECO:0000256" key="12">
    <source>
        <dbReference type="ARBA" id="ARBA00023012"/>
    </source>
</evidence>
<feature type="transmembrane region" description="Helical" evidence="14">
    <location>
        <begin position="39"/>
        <end position="58"/>
    </location>
</feature>
<dbReference type="Pfam" id="PF02518">
    <property type="entry name" value="HATPase_c"/>
    <property type="match status" value="1"/>
</dbReference>
<feature type="domain" description="PAS" evidence="16">
    <location>
        <begin position="627"/>
        <end position="680"/>
    </location>
</feature>
<comment type="similarity">
    <text evidence="3">Belongs to the sodium:solute symporter (SSF) (TC 2.A.21) family.</text>
</comment>
<keyword evidence="11 14" id="KW-1133">Transmembrane helix</keyword>
<dbReference type="PROSITE" id="PS50283">
    <property type="entry name" value="NA_SOLUT_SYMP_3"/>
    <property type="match status" value="1"/>
</dbReference>
<reference evidence="17 18" key="1">
    <citation type="submission" date="2016-10" db="EMBL/GenBank/DDBJ databases">
        <authorList>
            <person name="de Groot N.N."/>
        </authorList>
    </citation>
    <scope>NUCLEOTIDE SEQUENCE [LARGE SCALE GENOMIC DNA]</scope>
    <source>
        <strain evidence="17 18">CGMCC 1.6291</strain>
    </source>
</reference>
<dbReference type="InterPro" id="IPR035965">
    <property type="entry name" value="PAS-like_dom_sf"/>
</dbReference>
<dbReference type="Pfam" id="PF00512">
    <property type="entry name" value="HisKA"/>
    <property type="match status" value="1"/>
</dbReference>
<dbReference type="PROSITE" id="PS50112">
    <property type="entry name" value="PAS"/>
    <property type="match status" value="1"/>
</dbReference>
<evidence type="ECO:0000256" key="11">
    <source>
        <dbReference type="ARBA" id="ARBA00022989"/>
    </source>
</evidence>
<dbReference type="SUPFAM" id="SSF55785">
    <property type="entry name" value="PYP-like sensor domain (PAS domain)"/>
    <property type="match status" value="1"/>
</dbReference>
<dbReference type="OrthoDB" id="9764438at2"/>
<evidence type="ECO:0000256" key="13">
    <source>
        <dbReference type="ARBA" id="ARBA00023136"/>
    </source>
</evidence>
<evidence type="ECO:0000256" key="8">
    <source>
        <dbReference type="ARBA" id="ARBA00022741"/>
    </source>
</evidence>
<dbReference type="GO" id="GO:0005524">
    <property type="term" value="F:ATP binding"/>
    <property type="evidence" value="ECO:0007669"/>
    <property type="project" value="UniProtKB-KW"/>
</dbReference>
<feature type="transmembrane region" description="Helical" evidence="14">
    <location>
        <begin position="275"/>
        <end position="299"/>
    </location>
</feature>
<dbReference type="Pfam" id="PF08448">
    <property type="entry name" value="PAS_4"/>
    <property type="match status" value="1"/>
</dbReference>
<dbReference type="InterPro" id="IPR036890">
    <property type="entry name" value="HATPase_C_sf"/>
</dbReference>
<dbReference type="InterPro" id="IPR036097">
    <property type="entry name" value="HisK_dim/P_sf"/>
</dbReference>
<keyword evidence="8" id="KW-0547">Nucleotide-binding</keyword>
<feature type="transmembrane region" description="Helical" evidence="14">
    <location>
        <begin position="319"/>
        <end position="349"/>
    </location>
</feature>
<feature type="transmembrane region" description="Helical" evidence="14">
    <location>
        <begin position="370"/>
        <end position="390"/>
    </location>
</feature>
<dbReference type="PROSITE" id="PS50109">
    <property type="entry name" value="HIS_KIN"/>
    <property type="match status" value="1"/>
</dbReference>
<feature type="transmembrane region" description="Helical" evidence="14">
    <location>
        <begin position="237"/>
        <end position="254"/>
    </location>
</feature>
<dbReference type="SUPFAM" id="SSF47384">
    <property type="entry name" value="Homodimeric domain of signal transducing histidine kinase"/>
    <property type="match status" value="1"/>
</dbReference>
<keyword evidence="13 14" id="KW-0472">Membrane</keyword>
<keyword evidence="9 17" id="KW-0418">Kinase</keyword>
<comment type="subcellular location">
    <subcellularLocation>
        <location evidence="2">Membrane</location>
        <topology evidence="2">Multi-pass membrane protein</topology>
    </subcellularLocation>
</comment>
<evidence type="ECO:0000256" key="4">
    <source>
        <dbReference type="ARBA" id="ARBA00012438"/>
    </source>
</evidence>
<evidence type="ECO:0000313" key="17">
    <source>
        <dbReference type="EMBL" id="SEP03675.1"/>
    </source>
</evidence>
<evidence type="ECO:0000256" key="6">
    <source>
        <dbReference type="ARBA" id="ARBA00022679"/>
    </source>
</evidence>
<dbReference type="EMBL" id="FOEG01000007">
    <property type="protein sequence ID" value="SEP03675.1"/>
    <property type="molecule type" value="Genomic_DNA"/>
</dbReference>
<dbReference type="InterPro" id="IPR000014">
    <property type="entry name" value="PAS"/>
</dbReference>
<dbReference type="PRINTS" id="PR00344">
    <property type="entry name" value="BCTRLSENSOR"/>
</dbReference>
<dbReference type="SMART" id="SM00387">
    <property type="entry name" value="HATPase_c"/>
    <property type="match status" value="1"/>
</dbReference>
<proteinExistence type="inferred from homology"/>
<dbReference type="Gene3D" id="1.20.1730.10">
    <property type="entry name" value="Sodium/glucose cotransporter"/>
    <property type="match status" value="1"/>
</dbReference>
<dbReference type="RefSeq" id="WP_091645051.1">
    <property type="nucleotide sequence ID" value="NZ_FOEG01000007.1"/>
</dbReference>
<gene>
    <name evidence="17" type="ORF">SAMN04488052_10747</name>
</gene>
<dbReference type="InterPro" id="IPR004358">
    <property type="entry name" value="Sig_transdc_His_kin-like_C"/>
</dbReference>
<dbReference type="PANTHER" id="PTHR43065">
    <property type="entry name" value="SENSOR HISTIDINE KINASE"/>
    <property type="match status" value="1"/>
</dbReference>
<dbReference type="EC" id="2.7.13.3" evidence="4"/>
<comment type="catalytic activity">
    <reaction evidence="1">
        <text>ATP + protein L-histidine = ADP + protein N-phospho-L-histidine.</text>
        <dbReference type="EC" id="2.7.13.3"/>
    </reaction>
</comment>
<keyword evidence="7 14" id="KW-0812">Transmembrane</keyword>
<protein>
    <recommendedName>
        <fullName evidence="4">histidine kinase</fullName>
        <ecNumber evidence="4">2.7.13.3</ecNumber>
    </recommendedName>
</protein>
<keyword evidence="6" id="KW-0808">Transferase</keyword>
<dbReference type="InterPro" id="IPR013656">
    <property type="entry name" value="PAS_4"/>
</dbReference>
<feature type="transmembrane region" description="Helical" evidence="14">
    <location>
        <begin position="396"/>
        <end position="420"/>
    </location>
</feature>
<dbReference type="CDD" id="cd10322">
    <property type="entry name" value="SLC5sbd"/>
    <property type="match status" value="1"/>
</dbReference>
<evidence type="ECO:0000256" key="14">
    <source>
        <dbReference type="SAM" id="Phobius"/>
    </source>
</evidence>
<feature type="transmembrane region" description="Helical" evidence="14">
    <location>
        <begin position="6"/>
        <end position="27"/>
    </location>
</feature>
<dbReference type="CDD" id="cd00075">
    <property type="entry name" value="HATPase"/>
    <property type="match status" value="1"/>
</dbReference>
<dbReference type="AlphaFoldDB" id="A0A1H8UKG6"/>
<dbReference type="InterPro" id="IPR003594">
    <property type="entry name" value="HATPase_dom"/>
</dbReference>
<dbReference type="GO" id="GO:0022857">
    <property type="term" value="F:transmembrane transporter activity"/>
    <property type="evidence" value="ECO:0007669"/>
    <property type="project" value="InterPro"/>
</dbReference>
<accession>A0A1H8UKG6</accession>
<dbReference type="GO" id="GO:0016020">
    <property type="term" value="C:membrane"/>
    <property type="evidence" value="ECO:0007669"/>
    <property type="project" value="UniProtKB-SubCell"/>
</dbReference>
<dbReference type="GO" id="GO:0000155">
    <property type="term" value="F:phosphorelay sensor kinase activity"/>
    <property type="evidence" value="ECO:0007669"/>
    <property type="project" value="InterPro"/>
</dbReference>
<dbReference type="STRING" id="406100.SAMN04488052_10747"/>
<dbReference type="InterPro" id="IPR003661">
    <property type="entry name" value="HisK_dim/P_dom"/>
</dbReference>
<dbReference type="Proteomes" id="UP000199657">
    <property type="component" value="Unassembled WGS sequence"/>
</dbReference>
<dbReference type="CDD" id="cd00082">
    <property type="entry name" value="HisKA"/>
    <property type="match status" value="1"/>
</dbReference>
<keyword evidence="12" id="KW-0902">Two-component regulatory system</keyword>
<sequence>MTLDLGVISAAVVGYLLLLFLIAYVTDRQWLPAWLTRNPVVYVLSLGVYATTWSYYGSVGFAQDQGLNFLTIYLGVTLAFVLTPVLLMPILRLTRTYQLTSVADLFAFRFNSQWAGVLVTLLMLAGVLPYIALQIRAVAESTQVLTPESSPHVLAFWFMVLVTVFTMIFGARHVSPREHHAGLVAAIAFESLMKLVALLLVAGVAVWQAFGGIGGMHAWLADNPDQLEALYAPAREGPWTSLLVLTFAAAFLLPRQFHMLFAENQNPRDLNLASWAFPLFLLALTLVIPPILWAATVLQPGTPADYHVLGLSLASGSPALALLAYLGGISAASAMIVVSTLAISAMTLNHLVLPLAGPQPHRDLYGALRWARRVVMVTVIAAGYGFYLILEPTAGLVGWGLISFLAMAQLLPGIVGLLFWPRATSHGFIAGLLGGACVWVFTVLLPPVTGDSTMLWMGLPSADGDQPAVYQSATFWSLAINSVLFVIVSLLSRPDEREREAAAVCRDLNPTLPVGDLRARSPQQFVKRLASVMGKSAARKEVEKAVRERGLHWDETRPSHLHGLRAQIERNISGMMGPVLARMIVDEQLQMDTRSRTALAQNVRLIEDRLETSRTRLRGLAAELDRLRRYHRQIIEDLPLGVCAVAQGGRLVRWNPAIAELTRIPMSDVIGRRLDELPDPWGPLLASFLSSDASHWHRQEIQTNDHARWYSLHKAAIDDPSSSNRSTDTVLLVEDLTEVSVLEQELAHSERLASIGRLAAGVAHEIGNPVTGISCLAQELRDEDTDEERTNAIAEEVLNQAQRINNIVQSLVRYAHGGVGSQRPPEPVDLRQTVEEAMRLTTLSRRARFVRFDNELPEGVTISGEPQQLVQVFVNLFSNAADACADRDDEGAIRISLEHYGDGWINVHVRDNGGGIPDDVLDHVLEPFVTTKRPGYGTGLGLPLVYNIVREHGGEVLVDSNTTGTCITLRLRPDIPLAGQNPAVADGQSRS</sequence>
<organism evidence="17 18">
    <name type="scientific">Aquisalimonas asiatica</name>
    <dbReference type="NCBI Taxonomy" id="406100"/>
    <lineage>
        <taxon>Bacteria</taxon>
        <taxon>Pseudomonadati</taxon>
        <taxon>Pseudomonadota</taxon>
        <taxon>Gammaproteobacteria</taxon>
        <taxon>Chromatiales</taxon>
        <taxon>Ectothiorhodospiraceae</taxon>
        <taxon>Aquisalimonas</taxon>
    </lineage>
</organism>
<keyword evidence="5" id="KW-0597">Phosphoprotein</keyword>
<feature type="domain" description="Histidine kinase" evidence="15">
    <location>
        <begin position="761"/>
        <end position="975"/>
    </location>
</feature>
<dbReference type="SMART" id="SM00388">
    <property type="entry name" value="HisKA"/>
    <property type="match status" value="1"/>
</dbReference>
<evidence type="ECO:0000256" key="5">
    <source>
        <dbReference type="ARBA" id="ARBA00022553"/>
    </source>
</evidence>
<dbReference type="Gene3D" id="3.30.565.10">
    <property type="entry name" value="Histidine kinase-like ATPase, C-terminal domain"/>
    <property type="match status" value="1"/>
</dbReference>
<keyword evidence="10" id="KW-0067">ATP-binding</keyword>
<evidence type="ECO:0000313" key="18">
    <source>
        <dbReference type="Proteomes" id="UP000199657"/>
    </source>
</evidence>
<feature type="transmembrane region" description="Helical" evidence="14">
    <location>
        <begin position="153"/>
        <end position="171"/>
    </location>
</feature>
<evidence type="ECO:0000256" key="10">
    <source>
        <dbReference type="ARBA" id="ARBA00022840"/>
    </source>
</evidence>
<feature type="transmembrane region" description="Helical" evidence="14">
    <location>
        <begin position="70"/>
        <end position="93"/>
    </location>
</feature>
<feature type="transmembrane region" description="Helical" evidence="14">
    <location>
        <begin position="114"/>
        <end position="133"/>
    </location>
</feature>
<evidence type="ECO:0000256" key="9">
    <source>
        <dbReference type="ARBA" id="ARBA00022777"/>
    </source>
</evidence>
<dbReference type="InterPro" id="IPR005467">
    <property type="entry name" value="His_kinase_dom"/>
</dbReference>
<dbReference type="SUPFAM" id="SSF55874">
    <property type="entry name" value="ATPase domain of HSP90 chaperone/DNA topoisomerase II/histidine kinase"/>
    <property type="match status" value="1"/>
</dbReference>
<evidence type="ECO:0000256" key="7">
    <source>
        <dbReference type="ARBA" id="ARBA00022692"/>
    </source>
</evidence>
<evidence type="ECO:0000259" key="16">
    <source>
        <dbReference type="PROSITE" id="PS50112"/>
    </source>
</evidence>
<evidence type="ECO:0000256" key="2">
    <source>
        <dbReference type="ARBA" id="ARBA00004141"/>
    </source>
</evidence>
<evidence type="ECO:0000256" key="1">
    <source>
        <dbReference type="ARBA" id="ARBA00000085"/>
    </source>
</evidence>
<feature type="transmembrane region" description="Helical" evidence="14">
    <location>
        <begin position="183"/>
        <end position="210"/>
    </location>
</feature>
<name>A0A1H8UKG6_9GAMM</name>
<dbReference type="InterPro" id="IPR001734">
    <property type="entry name" value="Na/solute_symporter"/>
</dbReference>
<evidence type="ECO:0000256" key="3">
    <source>
        <dbReference type="ARBA" id="ARBA00006434"/>
    </source>
</evidence>
<feature type="transmembrane region" description="Helical" evidence="14">
    <location>
        <begin position="427"/>
        <end position="448"/>
    </location>
</feature>